<protein>
    <recommendedName>
        <fullName evidence="1">Amidohydrolase-related domain-containing protein</fullName>
    </recommendedName>
</protein>
<proteinExistence type="predicted"/>
<sequence length="439" mass="50243">MPATELRNRIAEHVESIALVNTHDHLTREDYRVAEPADLLSLWFLHYASSDLVSSGMPPQDLEQMRDPRQPLEKRWRIFQPYWERIRNTAYAKALLIAARDLYGIDDINRRTYRALSEGIAAANRKGRYREIYKRAGIEVAIWDVLDPRPESIDTAIFAPTIRLDNFIGARSRGEVAGLAAISGVDIHNFDDHLRALNAHIDRHARTIFAIKIGVAYWRPLRFERVGRGEAEAVFNRVMADLSQGVSMEEARPLQDYLMHHIVCRAIDHDLTIQIHTGIQEGNANLITNSNPTLLSNLLLEYPQARFDLFHASYPYWRELGLLAKVFPNAFADLCWVPTISPRVLRTALEEWIETVPGNKVSAFGADYIFVDGSYAASRMARQAVTDALCNKIEEGYLDEDEAAGLAAKYLRENPWALFGLDRWRRQRRKPPSRAKTRR</sequence>
<gene>
    <name evidence="2" type="ORF">AMK68_04860</name>
</gene>
<dbReference type="GO" id="GO:0016787">
    <property type="term" value="F:hydrolase activity"/>
    <property type="evidence" value="ECO:0007669"/>
    <property type="project" value="InterPro"/>
</dbReference>
<organism evidence="2 3">
    <name type="scientific">candidate division KD3-62 bacterium DG_56</name>
    <dbReference type="NCBI Taxonomy" id="1704032"/>
    <lineage>
        <taxon>Bacteria</taxon>
        <taxon>candidate division KD3-62</taxon>
    </lineage>
</organism>
<dbReference type="AlphaFoldDB" id="A0A0S7XJ67"/>
<name>A0A0S7XJ67_9BACT</name>
<accession>A0A0S7XJ67</accession>
<evidence type="ECO:0000313" key="3">
    <source>
        <dbReference type="Proteomes" id="UP000052020"/>
    </source>
</evidence>
<dbReference type="PANTHER" id="PTHR43383:SF2">
    <property type="entry name" value="AMIDOHYDROLASE 2 FAMILY PROTEIN"/>
    <property type="match status" value="1"/>
</dbReference>
<reference evidence="2 3" key="1">
    <citation type="journal article" date="2015" name="Microbiome">
        <title>Genomic resolution of linkages in carbon, nitrogen, and sulfur cycling among widespread estuary sediment bacteria.</title>
        <authorList>
            <person name="Baker B.J."/>
            <person name="Lazar C.S."/>
            <person name="Teske A.P."/>
            <person name="Dick G.J."/>
        </authorList>
    </citation>
    <scope>NUCLEOTIDE SEQUENCE [LARGE SCALE GENOMIC DNA]</scope>
    <source>
        <strain evidence="2">DG_56</strain>
    </source>
</reference>
<dbReference type="Pfam" id="PF04909">
    <property type="entry name" value="Amidohydro_2"/>
    <property type="match status" value="1"/>
</dbReference>
<dbReference type="SUPFAM" id="SSF51556">
    <property type="entry name" value="Metallo-dependent hydrolases"/>
    <property type="match status" value="1"/>
</dbReference>
<dbReference type="InterPro" id="IPR032466">
    <property type="entry name" value="Metal_Hydrolase"/>
</dbReference>
<dbReference type="EMBL" id="LIZY01000114">
    <property type="protein sequence ID" value="KPJ62488.1"/>
    <property type="molecule type" value="Genomic_DNA"/>
</dbReference>
<evidence type="ECO:0000313" key="2">
    <source>
        <dbReference type="EMBL" id="KPJ62488.1"/>
    </source>
</evidence>
<dbReference type="Proteomes" id="UP000052020">
    <property type="component" value="Unassembled WGS sequence"/>
</dbReference>
<feature type="domain" description="Amidohydrolase-related" evidence="1">
    <location>
        <begin position="247"/>
        <end position="421"/>
    </location>
</feature>
<comment type="caution">
    <text evidence="2">The sequence shown here is derived from an EMBL/GenBank/DDBJ whole genome shotgun (WGS) entry which is preliminary data.</text>
</comment>
<dbReference type="PANTHER" id="PTHR43383">
    <property type="entry name" value="NODULIN 6"/>
    <property type="match status" value="1"/>
</dbReference>
<dbReference type="Gene3D" id="3.20.20.140">
    <property type="entry name" value="Metal-dependent hydrolases"/>
    <property type="match status" value="1"/>
</dbReference>
<evidence type="ECO:0000259" key="1">
    <source>
        <dbReference type="Pfam" id="PF04909"/>
    </source>
</evidence>
<dbReference type="InterPro" id="IPR006680">
    <property type="entry name" value="Amidohydro-rel"/>
</dbReference>